<dbReference type="PANTHER" id="PTHR47785">
    <property type="entry name" value="ZN(II)2CYS6 TRANSCRIPTION FACTOR (EUROFUNG)-RELATED-RELATED"/>
    <property type="match status" value="1"/>
</dbReference>
<dbReference type="Proteomes" id="UP000248423">
    <property type="component" value="Unassembled WGS sequence"/>
</dbReference>
<keyword evidence="2" id="KW-0238">DNA-binding</keyword>
<evidence type="ECO:0000313" key="6">
    <source>
        <dbReference type="EMBL" id="PYI10921.1"/>
    </source>
</evidence>
<dbReference type="Gene3D" id="4.10.240.10">
    <property type="entry name" value="Zn(2)-C6 fungal-type DNA-binding domain"/>
    <property type="match status" value="1"/>
</dbReference>
<gene>
    <name evidence="6" type="ORF">BO78DRAFT_448411</name>
</gene>
<dbReference type="OrthoDB" id="4356994at2759"/>
<dbReference type="AlphaFoldDB" id="A0A319ENL1"/>
<dbReference type="GO" id="GO:0009893">
    <property type="term" value="P:positive regulation of metabolic process"/>
    <property type="evidence" value="ECO:0007669"/>
    <property type="project" value="UniProtKB-ARBA"/>
</dbReference>
<keyword evidence="4" id="KW-0539">Nucleus</keyword>
<dbReference type="InterPro" id="IPR001138">
    <property type="entry name" value="Zn2Cys6_DnaBD"/>
</dbReference>
<dbReference type="SMART" id="SM00066">
    <property type="entry name" value="GAL4"/>
    <property type="match status" value="1"/>
</dbReference>
<dbReference type="SUPFAM" id="SSF57701">
    <property type="entry name" value="Zn2/Cys6 DNA-binding domain"/>
    <property type="match status" value="1"/>
</dbReference>
<dbReference type="GO" id="GO:0003677">
    <property type="term" value="F:DNA binding"/>
    <property type="evidence" value="ECO:0007669"/>
    <property type="project" value="UniProtKB-KW"/>
</dbReference>
<dbReference type="VEuPathDB" id="FungiDB:BO78DRAFT_448411"/>
<protein>
    <recommendedName>
        <fullName evidence="5">Zn(2)-C6 fungal-type domain-containing protein</fullName>
    </recommendedName>
</protein>
<evidence type="ECO:0000256" key="4">
    <source>
        <dbReference type="ARBA" id="ARBA00023242"/>
    </source>
</evidence>
<dbReference type="PANTHER" id="PTHR47785:SF5">
    <property type="entry name" value="ZN(II)2CYS6 TRANSCRIPTION FACTOR (EUROFUNG)"/>
    <property type="match status" value="1"/>
</dbReference>
<dbReference type="Pfam" id="PF00172">
    <property type="entry name" value="Zn_clus"/>
    <property type="match status" value="1"/>
</dbReference>
<dbReference type="InterPro" id="IPR053181">
    <property type="entry name" value="EcdB-like_regulator"/>
</dbReference>
<dbReference type="GO" id="GO:0008270">
    <property type="term" value="F:zinc ion binding"/>
    <property type="evidence" value="ECO:0007669"/>
    <property type="project" value="InterPro"/>
</dbReference>
<dbReference type="CDD" id="cd00067">
    <property type="entry name" value="GAL4"/>
    <property type="match status" value="1"/>
</dbReference>
<keyword evidence="3" id="KW-0804">Transcription</keyword>
<evidence type="ECO:0000256" key="2">
    <source>
        <dbReference type="ARBA" id="ARBA00023125"/>
    </source>
</evidence>
<evidence type="ECO:0000256" key="3">
    <source>
        <dbReference type="ARBA" id="ARBA00023163"/>
    </source>
</evidence>
<dbReference type="CDD" id="cd12148">
    <property type="entry name" value="fungal_TF_MHR"/>
    <property type="match status" value="1"/>
</dbReference>
<evidence type="ECO:0000313" key="7">
    <source>
        <dbReference type="Proteomes" id="UP000248423"/>
    </source>
</evidence>
<organism evidence="6 7">
    <name type="scientific">Aspergillus sclerotiicarbonarius (strain CBS 121057 / IBT 28362)</name>
    <dbReference type="NCBI Taxonomy" id="1448318"/>
    <lineage>
        <taxon>Eukaryota</taxon>
        <taxon>Fungi</taxon>
        <taxon>Dikarya</taxon>
        <taxon>Ascomycota</taxon>
        <taxon>Pezizomycotina</taxon>
        <taxon>Eurotiomycetes</taxon>
        <taxon>Eurotiomycetidae</taxon>
        <taxon>Eurotiales</taxon>
        <taxon>Aspergillaceae</taxon>
        <taxon>Aspergillus</taxon>
        <taxon>Aspergillus subgen. Circumdati</taxon>
    </lineage>
</organism>
<keyword evidence="1" id="KW-0805">Transcription regulation</keyword>
<dbReference type="STRING" id="1448318.A0A319ENL1"/>
<reference evidence="6 7" key="1">
    <citation type="submission" date="2018-02" db="EMBL/GenBank/DDBJ databases">
        <title>The genomes of Aspergillus section Nigri reveals drivers in fungal speciation.</title>
        <authorList>
            <consortium name="DOE Joint Genome Institute"/>
            <person name="Vesth T.C."/>
            <person name="Nybo J."/>
            <person name="Theobald S."/>
            <person name="Brandl J."/>
            <person name="Frisvad J.C."/>
            <person name="Nielsen K.F."/>
            <person name="Lyhne E.K."/>
            <person name="Kogle M.E."/>
            <person name="Kuo A."/>
            <person name="Riley R."/>
            <person name="Clum A."/>
            <person name="Nolan M."/>
            <person name="Lipzen A."/>
            <person name="Salamov A."/>
            <person name="Henrissat B."/>
            <person name="Wiebenga A."/>
            <person name="De vries R.P."/>
            <person name="Grigoriev I.V."/>
            <person name="Mortensen U.H."/>
            <person name="Andersen M.R."/>
            <person name="Baker S.E."/>
        </authorList>
    </citation>
    <scope>NUCLEOTIDE SEQUENCE [LARGE SCALE GENOMIC DNA]</scope>
    <source>
        <strain evidence="6 7">CBS 121057</strain>
    </source>
</reference>
<name>A0A319ENL1_ASPSB</name>
<dbReference type="EMBL" id="KZ826319">
    <property type="protein sequence ID" value="PYI10921.1"/>
    <property type="molecule type" value="Genomic_DNA"/>
</dbReference>
<keyword evidence="7" id="KW-1185">Reference proteome</keyword>
<dbReference type="GO" id="GO:0000981">
    <property type="term" value="F:DNA-binding transcription factor activity, RNA polymerase II-specific"/>
    <property type="evidence" value="ECO:0007669"/>
    <property type="project" value="InterPro"/>
</dbReference>
<dbReference type="PROSITE" id="PS50048">
    <property type="entry name" value="ZN2_CY6_FUNGAL_2"/>
    <property type="match status" value="1"/>
</dbReference>
<proteinExistence type="predicted"/>
<sequence length="571" mass="64198">MADRNHTYRKSQREARAFPRKRAVAACRVCRTRKIKCDNARPQCASCRATDAHCVYEQYPDISKFDPASILILERLDQIQQSLDATPPSPPRGVVRPVLCLQIPAARIGPDAILGWPVFRDASSPGTLNHLVLTAREPAPPPSPGDAPLDLIPIVGLVDLFLQHVHVKNPVLNTSFLSQSAGRLADHGLRWDGLTALVLLAAALGCLAAPLHYRDVPPLRPELGARLYEEALKRISLSTDQLLSAQCWFFSGVYQMYQFNPATAWTHFSHASSILSLRLSWKKAVHEEKSTPLQLDPEELALYWSCWKSECELRAELPVPNTVLSSFSVSDIHPVPPNPELFSSANVPAPIDTEDWRLLYETSWYYYLSDISLKRLEAQILNTLYGPSGHQWDTSQLPMLSRTVADFELQLDQWFENLPSIIRFEEWDEAPRQELIYNLQARVLELRSWLYQPFVYYAVHHGLPDDPTPDLERFVQKAISCSFHIIQSKPTRHRHHGSWFAARNVVSSALIILAAVKATDLVDYLVDWPDLIAQAVSCLDHWASDAPDLGQAKGILQALGDTVLQGGIDVR</sequence>
<accession>A0A319ENL1</accession>
<feature type="domain" description="Zn(2)-C6 fungal-type" evidence="5">
    <location>
        <begin position="26"/>
        <end position="56"/>
    </location>
</feature>
<evidence type="ECO:0000256" key="1">
    <source>
        <dbReference type="ARBA" id="ARBA00023015"/>
    </source>
</evidence>
<evidence type="ECO:0000259" key="5">
    <source>
        <dbReference type="PROSITE" id="PS50048"/>
    </source>
</evidence>
<dbReference type="InterPro" id="IPR036864">
    <property type="entry name" value="Zn2-C6_fun-type_DNA-bd_sf"/>
</dbReference>
<dbReference type="PROSITE" id="PS00463">
    <property type="entry name" value="ZN2_CY6_FUNGAL_1"/>
    <property type="match status" value="1"/>
</dbReference>